<evidence type="ECO:0000313" key="1">
    <source>
        <dbReference type="EMBL" id="BAU57945.1"/>
    </source>
</evidence>
<protein>
    <submittedName>
        <fullName evidence="1">Uncharacterized protein</fullName>
    </submittedName>
</protein>
<accession>A0A0X8X9D4</accession>
<name>A0A0X8X9D4_HALHR</name>
<keyword evidence="2" id="KW-1185">Reference proteome</keyword>
<dbReference type="KEGG" id="hhk:HH1059_12460"/>
<dbReference type="Proteomes" id="UP000218890">
    <property type="component" value="Chromosome"/>
</dbReference>
<dbReference type="OrthoDB" id="9978301at2"/>
<organism evidence="1 2">
    <name type="scientific">Halorhodospira halochloris</name>
    <name type="common">Ectothiorhodospira halochloris</name>
    <dbReference type="NCBI Taxonomy" id="1052"/>
    <lineage>
        <taxon>Bacteria</taxon>
        <taxon>Pseudomonadati</taxon>
        <taxon>Pseudomonadota</taxon>
        <taxon>Gammaproteobacteria</taxon>
        <taxon>Chromatiales</taxon>
        <taxon>Ectothiorhodospiraceae</taxon>
        <taxon>Halorhodospira</taxon>
    </lineage>
</organism>
<gene>
    <name evidence="1" type="ORF">HH1059_12460</name>
</gene>
<proteinExistence type="predicted"/>
<sequence>MRLTISDDSGCFSKNLLLRMTYPAQALLLSICAALAVVSGCASPSATPVSLDDGQRGHLIVCDGMRLSAIDCIKQANEQCDNDYEVIATTGEWPEGQGVAGVLKHFDRAMVISCLDGG</sequence>
<evidence type="ECO:0000313" key="2">
    <source>
        <dbReference type="Proteomes" id="UP000218890"/>
    </source>
</evidence>
<dbReference type="RefSeq" id="WP_096409302.1">
    <property type="nucleotide sequence ID" value="NZ_AP017372.2"/>
</dbReference>
<reference evidence="1" key="1">
    <citation type="submission" date="2016-02" db="EMBL/GenBank/DDBJ databases">
        <title>Halorhodospira halochloris DSM-1059 complete genome, version 2.</title>
        <authorList>
            <person name="Tsukatani Y."/>
        </authorList>
    </citation>
    <scope>NUCLEOTIDE SEQUENCE</scope>
    <source>
        <strain evidence="1">DSM 1059</strain>
    </source>
</reference>
<dbReference type="EMBL" id="AP017372">
    <property type="protein sequence ID" value="BAU57945.1"/>
    <property type="molecule type" value="Genomic_DNA"/>
</dbReference>
<dbReference type="AlphaFoldDB" id="A0A0X8X9D4"/>